<keyword evidence="3" id="KW-1185">Reference proteome</keyword>
<feature type="transmembrane region" description="Helical" evidence="1">
    <location>
        <begin position="39"/>
        <end position="59"/>
    </location>
</feature>
<gene>
    <name evidence="2" type="ORF">K239x_24650</name>
</gene>
<sequence length="98" mass="10674">MNHALVGWMCLAVYGLAALTNFYLSFIRPWIHSRWGTGEYKFVSGIPIVHSLFLLAAIVTLPSSVLAGILMLLLLGLDTGAAHWAAYAVATEFLPKRG</sequence>
<keyword evidence="1" id="KW-0812">Transmembrane</keyword>
<feature type="transmembrane region" description="Helical" evidence="1">
    <location>
        <begin position="6"/>
        <end position="27"/>
    </location>
</feature>
<dbReference type="AlphaFoldDB" id="A0A517NTQ6"/>
<accession>A0A517NTQ6</accession>
<keyword evidence="1" id="KW-0472">Membrane</keyword>
<evidence type="ECO:0000313" key="2">
    <source>
        <dbReference type="EMBL" id="QDT10508.1"/>
    </source>
</evidence>
<dbReference type="Proteomes" id="UP000319817">
    <property type="component" value="Chromosome"/>
</dbReference>
<evidence type="ECO:0000313" key="3">
    <source>
        <dbReference type="Proteomes" id="UP000319817"/>
    </source>
</evidence>
<protein>
    <submittedName>
        <fullName evidence="2">Uncharacterized protein</fullName>
    </submittedName>
</protein>
<keyword evidence="1" id="KW-1133">Transmembrane helix</keyword>
<proteinExistence type="predicted"/>
<name>A0A517NTQ6_9BACT</name>
<evidence type="ECO:0000256" key="1">
    <source>
        <dbReference type="SAM" id="Phobius"/>
    </source>
</evidence>
<dbReference type="EMBL" id="CP036526">
    <property type="protein sequence ID" value="QDT10508.1"/>
    <property type="molecule type" value="Genomic_DNA"/>
</dbReference>
<organism evidence="2 3">
    <name type="scientific">Stieleria marina</name>
    <dbReference type="NCBI Taxonomy" id="1930275"/>
    <lineage>
        <taxon>Bacteria</taxon>
        <taxon>Pseudomonadati</taxon>
        <taxon>Planctomycetota</taxon>
        <taxon>Planctomycetia</taxon>
        <taxon>Pirellulales</taxon>
        <taxon>Pirellulaceae</taxon>
        <taxon>Stieleria</taxon>
    </lineage>
</organism>
<reference evidence="2 3" key="1">
    <citation type="submission" date="2019-02" db="EMBL/GenBank/DDBJ databases">
        <title>Deep-cultivation of Planctomycetes and their phenomic and genomic characterization uncovers novel biology.</title>
        <authorList>
            <person name="Wiegand S."/>
            <person name="Jogler M."/>
            <person name="Boedeker C."/>
            <person name="Pinto D."/>
            <person name="Vollmers J."/>
            <person name="Rivas-Marin E."/>
            <person name="Kohn T."/>
            <person name="Peeters S.H."/>
            <person name="Heuer A."/>
            <person name="Rast P."/>
            <person name="Oberbeckmann S."/>
            <person name="Bunk B."/>
            <person name="Jeske O."/>
            <person name="Meyerdierks A."/>
            <person name="Storesund J.E."/>
            <person name="Kallscheuer N."/>
            <person name="Luecker S."/>
            <person name="Lage O.M."/>
            <person name="Pohl T."/>
            <person name="Merkel B.J."/>
            <person name="Hornburger P."/>
            <person name="Mueller R.-W."/>
            <person name="Bruemmer F."/>
            <person name="Labrenz M."/>
            <person name="Spormann A.M."/>
            <person name="Op den Camp H."/>
            <person name="Overmann J."/>
            <person name="Amann R."/>
            <person name="Jetten M.S.M."/>
            <person name="Mascher T."/>
            <person name="Medema M.H."/>
            <person name="Devos D.P."/>
            <person name="Kaster A.-K."/>
            <person name="Ovreas L."/>
            <person name="Rohde M."/>
            <person name="Galperin M.Y."/>
            <person name="Jogler C."/>
        </authorList>
    </citation>
    <scope>NUCLEOTIDE SEQUENCE [LARGE SCALE GENOMIC DNA]</scope>
    <source>
        <strain evidence="2 3">K23_9</strain>
    </source>
</reference>